<dbReference type="EMBL" id="JBFDAA010000115">
    <property type="protein sequence ID" value="KAL1109950.1"/>
    <property type="molecule type" value="Genomic_DNA"/>
</dbReference>
<feature type="region of interest" description="Disordered" evidence="1">
    <location>
        <begin position="51"/>
        <end position="70"/>
    </location>
</feature>
<feature type="region of interest" description="Disordered" evidence="1">
    <location>
        <begin position="142"/>
        <end position="233"/>
    </location>
</feature>
<feature type="compositionally biased region" description="Gly residues" evidence="1">
    <location>
        <begin position="185"/>
        <end position="210"/>
    </location>
</feature>
<gene>
    <name evidence="2" type="ORF">AAG570_014107</name>
</gene>
<protein>
    <submittedName>
        <fullName evidence="2">Uncharacterized protein</fullName>
    </submittedName>
</protein>
<organism evidence="2 3">
    <name type="scientific">Ranatra chinensis</name>
    <dbReference type="NCBI Taxonomy" id="642074"/>
    <lineage>
        <taxon>Eukaryota</taxon>
        <taxon>Metazoa</taxon>
        <taxon>Ecdysozoa</taxon>
        <taxon>Arthropoda</taxon>
        <taxon>Hexapoda</taxon>
        <taxon>Insecta</taxon>
        <taxon>Pterygota</taxon>
        <taxon>Neoptera</taxon>
        <taxon>Paraneoptera</taxon>
        <taxon>Hemiptera</taxon>
        <taxon>Heteroptera</taxon>
        <taxon>Panheteroptera</taxon>
        <taxon>Nepomorpha</taxon>
        <taxon>Nepidae</taxon>
        <taxon>Ranatrinae</taxon>
        <taxon>Ranatra</taxon>
    </lineage>
</organism>
<dbReference type="Proteomes" id="UP001558652">
    <property type="component" value="Unassembled WGS sequence"/>
</dbReference>
<comment type="caution">
    <text evidence="2">The sequence shown here is derived from an EMBL/GenBank/DDBJ whole genome shotgun (WGS) entry which is preliminary data.</text>
</comment>
<evidence type="ECO:0000313" key="2">
    <source>
        <dbReference type="EMBL" id="KAL1109950.1"/>
    </source>
</evidence>
<feature type="compositionally biased region" description="Gly residues" evidence="1">
    <location>
        <begin position="219"/>
        <end position="228"/>
    </location>
</feature>
<evidence type="ECO:0000313" key="3">
    <source>
        <dbReference type="Proteomes" id="UP001558652"/>
    </source>
</evidence>
<accession>A0ABD0XU01</accession>
<name>A0ABD0XU01_9HEMI</name>
<evidence type="ECO:0000256" key="1">
    <source>
        <dbReference type="SAM" id="MobiDB-lite"/>
    </source>
</evidence>
<reference evidence="2 3" key="1">
    <citation type="submission" date="2024-07" db="EMBL/GenBank/DDBJ databases">
        <title>Chromosome-level genome assembly of the water stick insect Ranatra chinensis (Heteroptera: Nepidae).</title>
        <authorList>
            <person name="Liu X."/>
        </authorList>
    </citation>
    <scope>NUCLEOTIDE SEQUENCE [LARGE SCALE GENOMIC DNA]</scope>
    <source>
        <strain evidence="2">Cailab_2021Rc</strain>
        <tissue evidence="2">Muscle</tissue>
    </source>
</reference>
<keyword evidence="3" id="KW-1185">Reference proteome</keyword>
<sequence>MDHISCFPWSVVFCSELVGPNRFRLTDIFSGASESQVMSGTIMHKREMNYDPDSPAEDGEAVDIPGTSHPAVQSPAMPNLRILVFAGTLLAAYSASLPAADDGVLVFNGNGKDGWESALDQMARGGGGGAMMWSGWGPAGMTAFTSTGPLGGDQGGLEPPAIPEERTPRAGPQDHPGYQASNGHGSDGQIGHGTNGQNGHGSNGLNGHGNNGHRSNGQNGHGGNGQNGHGTNSNGLGARTGVLVDCLIVCFIRVMDMPLTPPTLFYMVGPAQ</sequence>
<dbReference type="AlphaFoldDB" id="A0ABD0XU01"/>
<proteinExistence type="predicted"/>